<evidence type="ECO:0000313" key="1">
    <source>
        <dbReference type="EMBL" id="MEK0186968.1"/>
    </source>
</evidence>
<dbReference type="EMBL" id="JBBLXS010000284">
    <property type="protein sequence ID" value="MEK0186968.1"/>
    <property type="molecule type" value="Genomic_DNA"/>
</dbReference>
<protein>
    <recommendedName>
        <fullName evidence="3">Transposase</fullName>
    </recommendedName>
</protein>
<accession>A0ABU8YRY7</accession>
<dbReference type="Proteomes" id="UP001384579">
    <property type="component" value="Unassembled WGS sequence"/>
</dbReference>
<evidence type="ECO:0000313" key="2">
    <source>
        <dbReference type="Proteomes" id="UP001384579"/>
    </source>
</evidence>
<sequence>MAKKKQPRSLEMAAGMPNQHLNKLGVALMDDNIVNVFSEIFNEFKPRGCIVCDRSKNSREYAQTKIPIKKEIKMLKIHGLVLEKRDYLKQLADK</sequence>
<name>A0ABU8YRY7_9CYAN</name>
<evidence type="ECO:0008006" key="3">
    <source>
        <dbReference type="Google" id="ProtNLM"/>
    </source>
</evidence>
<keyword evidence="2" id="KW-1185">Reference proteome</keyword>
<organism evidence="1 2">
    <name type="scientific">Microcoleus anatoxicus PTRS2</name>
    <dbReference type="NCBI Taxonomy" id="2705321"/>
    <lineage>
        <taxon>Bacteria</taxon>
        <taxon>Bacillati</taxon>
        <taxon>Cyanobacteriota</taxon>
        <taxon>Cyanophyceae</taxon>
        <taxon>Oscillatoriophycideae</taxon>
        <taxon>Oscillatoriales</taxon>
        <taxon>Microcoleaceae</taxon>
        <taxon>Microcoleus</taxon>
        <taxon>Microcoleus anatoxicus</taxon>
    </lineage>
</organism>
<comment type="caution">
    <text evidence="1">The sequence shown here is derived from an EMBL/GenBank/DDBJ whole genome shotgun (WGS) entry which is preliminary data.</text>
</comment>
<proteinExistence type="predicted"/>
<reference evidence="1 2" key="1">
    <citation type="journal article" date="2020" name="Harmful Algae">
        <title>Molecular and morphological characterization of a novel dihydroanatoxin-a producing Microcoleus species (cyanobacteria) from the Russian River, California, USA.</title>
        <authorList>
            <person name="Conklin K.Y."/>
            <person name="Stancheva R."/>
            <person name="Otten T.G."/>
            <person name="Fadness R."/>
            <person name="Boyer G.L."/>
            <person name="Read B."/>
            <person name="Zhang X."/>
            <person name="Sheath R.G."/>
        </authorList>
    </citation>
    <scope>NUCLEOTIDE SEQUENCE [LARGE SCALE GENOMIC DNA]</scope>
    <source>
        <strain evidence="1 2">PTRS2</strain>
    </source>
</reference>
<dbReference type="RefSeq" id="WP_340521878.1">
    <property type="nucleotide sequence ID" value="NZ_JBBLXS010000284.1"/>
</dbReference>
<gene>
    <name evidence="1" type="ORF">WMG39_19235</name>
</gene>